<name>A0A3Q7EAT3_SOLLC</name>
<dbReference type="Proteomes" id="UP000004994">
    <property type="component" value="Chromosome 1"/>
</dbReference>
<accession>A0A3Q7EAT3</accession>
<organism evidence="1">
    <name type="scientific">Solanum lycopersicum</name>
    <name type="common">Tomato</name>
    <name type="synonym">Lycopersicon esculentum</name>
    <dbReference type="NCBI Taxonomy" id="4081"/>
    <lineage>
        <taxon>Eukaryota</taxon>
        <taxon>Viridiplantae</taxon>
        <taxon>Streptophyta</taxon>
        <taxon>Embryophyta</taxon>
        <taxon>Tracheophyta</taxon>
        <taxon>Spermatophyta</taxon>
        <taxon>Magnoliopsida</taxon>
        <taxon>eudicotyledons</taxon>
        <taxon>Gunneridae</taxon>
        <taxon>Pentapetalae</taxon>
        <taxon>asterids</taxon>
        <taxon>lamiids</taxon>
        <taxon>Solanales</taxon>
        <taxon>Solanaceae</taxon>
        <taxon>Solanoideae</taxon>
        <taxon>Solaneae</taxon>
        <taxon>Solanum</taxon>
        <taxon>Solanum subgen. Lycopersicon</taxon>
    </lineage>
</organism>
<dbReference type="EnsemblPlants" id="Solyc01g014075.1.1">
    <property type="protein sequence ID" value="Solyc01g014075.1.1.1"/>
    <property type="gene ID" value="Solyc01g014075.1"/>
</dbReference>
<evidence type="ECO:0000313" key="2">
    <source>
        <dbReference type="Proteomes" id="UP000004994"/>
    </source>
</evidence>
<dbReference type="Gramene" id="Solyc01g014075.1.1">
    <property type="protein sequence ID" value="Solyc01g014075.1.1.1"/>
    <property type="gene ID" value="Solyc01g014075.1"/>
</dbReference>
<proteinExistence type="predicted"/>
<dbReference type="InParanoid" id="A0A3Q7EAT3"/>
<sequence>PFLARVWPYPSLLEPFLSSASRTRALENRTRWRNLLSPSLFA</sequence>
<evidence type="ECO:0000313" key="1">
    <source>
        <dbReference type="EnsemblPlants" id="Solyc01g014075.1.1.1"/>
    </source>
</evidence>
<keyword evidence="2" id="KW-1185">Reference proteome</keyword>
<protein>
    <submittedName>
        <fullName evidence="1">Uncharacterized protein</fullName>
    </submittedName>
</protein>
<reference evidence="1" key="2">
    <citation type="submission" date="2019-01" db="UniProtKB">
        <authorList>
            <consortium name="EnsemblPlants"/>
        </authorList>
    </citation>
    <scope>IDENTIFICATION</scope>
    <source>
        <strain evidence="1">cv. Heinz 1706</strain>
    </source>
</reference>
<dbReference type="AlphaFoldDB" id="A0A3Q7EAT3"/>
<reference evidence="1" key="1">
    <citation type="journal article" date="2012" name="Nature">
        <title>The tomato genome sequence provides insights into fleshy fruit evolution.</title>
        <authorList>
            <consortium name="Tomato Genome Consortium"/>
        </authorList>
    </citation>
    <scope>NUCLEOTIDE SEQUENCE [LARGE SCALE GENOMIC DNA]</scope>
    <source>
        <strain evidence="1">cv. Heinz 1706</strain>
    </source>
</reference>